<evidence type="ECO:0000313" key="1">
    <source>
        <dbReference type="EMBL" id="KAH6945980.1"/>
    </source>
</evidence>
<protein>
    <submittedName>
        <fullName evidence="1">Uncharacterized protein</fullName>
    </submittedName>
</protein>
<reference evidence="1" key="1">
    <citation type="submission" date="2020-05" db="EMBL/GenBank/DDBJ databases">
        <title>Large-scale comparative analyses of tick genomes elucidate their genetic diversity and vector capacities.</title>
        <authorList>
            <person name="Jia N."/>
            <person name="Wang J."/>
            <person name="Shi W."/>
            <person name="Du L."/>
            <person name="Sun Y."/>
            <person name="Zhan W."/>
            <person name="Jiang J."/>
            <person name="Wang Q."/>
            <person name="Zhang B."/>
            <person name="Ji P."/>
            <person name="Sakyi L.B."/>
            <person name="Cui X."/>
            <person name="Yuan T."/>
            <person name="Jiang B."/>
            <person name="Yang W."/>
            <person name="Lam T.T.-Y."/>
            <person name="Chang Q."/>
            <person name="Ding S."/>
            <person name="Wang X."/>
            <person name="Zhu J."/>
            <person name="Ruan X."/>
            <person name="Zhao L."/>
            <person name="Wei J."/>
            <person name="Que T."/>
            <person name="Du C."/>
            <person name="Cheng J."/>
            <person name="Dai P."/>
            <person name="Han X."/>
            <person name="Huang E."/>
            <person name="Gao Y."/>
            <person name="Liu J."/>
            <person name="Shao H."/>
            <person name="Ye R."/>
            <person name="Li L."/>
            <person name="Wei W."/>
            <person name="Wang X."/>
            <person name="Wang C."/>
            <person name="Yang T."/>
            <person name="Huo Q."/>
            <person name="Li W."/>
            <person name="Guo W."/>
            <person name="Chen H."/>
            <person name="Zhou L."/>
            <person name="Ni X."/>
            <person name="Tian J."/>
            <person name="Zhou Y."/>
            <person name="Sheng Y."/>
            <person name="Liu T."/>
            <person name="Pan Y."/>
            <person name="Xia L."/>
            <person name="Li J."/>
            <person name="Zhao F."/>
            <person name="Cao W."/>
        </authorList>
    </citation>
    <scope>NUCLEOTIDE SEQUENCE</scope>
    <source>
        <strain evidence="1">Hyas-2018</strain>
    </source>
</reference>
<evidence type="ECO:0000313" key="2">
    <source>
        <dbReference type="Proteomes" id="UP000821845"/>
    </source>
</evidence>
<sequence length="105" mass="11201">MHREAALVLVLFALKVSPWAPGCHVPAPCVLAVGGASLRGDLAERARALWPAVSVALLAGKGRPLIVGLRRCVLRITNAWRAKIRNLCASRSPFAGGLSEILRKD</sequence>
<dbReference type="EMBL" id="CM023481">
    <property type="protein sequence ID" value="KAH6945980.1"/>
    <property type="molecule type" value="Genomic_DNA"/>
</dbReference>
<name>A0ACB7TG21_HYAAI</name>
<keyword evidence="2" id="KW-1185">Reference proteome</keyword>
<gene>
    <name evidence="1" type="ORF">HPB50_010983</name>
</gene>
<organism evidence="1 2">
    <name type="scientific">Hyalomma asiaticum</name>
    <name type="common">Tick</name>
    <dbReference type="NCBI Taxonomy" id="266040"/>
    <lineage>
        <taxon>Eukaryota</taxon>
        <taxon>Metazoa</taxon>
        <taxon>Ecdysozoa</taxon>
        <taxon>Arthropoda</taxon>
        <taxon>Chelicerata</taxon>
        <taxon>Arachnida</taxon>
        <taxon>Acari</taxon>
        <taxon>Parasitiformes</taxon>
        <taxon>Ixodida</taxon>
        <taxon>Ixodoidea</taxon>
        <taxon>Ixodidae</taxon>
        <taxon>Hyalomminae</taxon>
        <taxon>Hyalomma</taxon>
    </lineage>
</organism>
<proteinExistence type="predicted"/>
<dbReference type="Proteomes" id="UP000821845">
    <property type="component" value="Chromosome 1"/>
</dbReference>
<comment type="caution">
    <text evidence="1">The sequence shown here is derived from an EMBL/GenBank/DDBJ whole genome shotgun (WGS) entry which is preliminary data.</text>
</comment>
<accession>A0ACB7TG21</accession>